<evidence type="ECO:0000313" key="4">
    <source>
        <dbReference type="Proteomes" id="UP000799428"/>
    </source>
</evidence>
<dbReference type="SUPFAM" id="SSF53098">
    <property type="entry name" value="Ribonuclease H-like"/>
    <property type="match status" value="1"/>
</dbReference>
<sequence>MPPKKRGAKSTGSAVLKLSADQEASIRDRMSNKPCINCDDHHEAWDCHMLQGPLPPMTWIYRIFPKPAVRAAGRRYVGTLQKDRAAGLKATAVGVPASSSTVDAGPVTPQVDAGPVTPQVDAGPAIPQVDGVSAAVENLSVGSSSAGAPPQVEEPKVAQGPVGEVTNVDSYPDDIAYAHNSDPPPADLLRVSRVAQSQPVDTELPHKTDPPKIELTDLMIGGNKFKPKHVPCKDPLAPFPLRKTLATTSMEVYTNNFEVRFKTGSEFFVYQIAGVPGSKSKARLEMVVKTVVQAWDFLKKNENHFAVDGTGLIVSWKDLHSSLGTPDHVGEKGHGDHTGDDDNAVDLQWSENMASIADGKSTLSPIFKYCGKLAIDKFMAYIDPSRPHTFKDLPRFDFSVVVNALNVVVAKNMTNDVFQLGANKFFVKSGYESLSKSLCTMRGYFYTIRPGMGTMLLSVNAATSAFYQPILVSEFMGDDTFPSYERESALKTKKVYIVHTRLVPSGADKVMRERTVFLNTLHKRVKSVFSFGKPIRDLSFFDRSRDPPGNTRVIDHMLRVFGKRPNPALKAVNVGDKDNEIWLPQEFLRILPYQLYRKIVPEKLTDKMLKSAAHTPVMSRSLIEAEGLLKLGISQPDNVRPFAKCPQLFINPRMLQIPATIMKAPKIFYYRAQRSPNDRAQWNLGPPQGPPKGSLRGPPQNRGGGNLKFIHSPKRTQGLRYYMLFDEKLGDPNTKGIYQTSFAKQVAVCGVGSGATCIGEMQMPTKRFTSHEQWMEWFGQSVAHLLHIHPGGSFVMMLLQTKSSSIYPAFKDVIDRFIGIQSICTTAKPNCNQYGRCNPGIDPYMANVVMKANLKTGGKNHTAAGDGGEFSLEEMLKDTLVLGADVVHPSGGSIIGCPSIAAIVGSTDASVAKFLGSMRLQSRSNKEVIDTENVRAMVMERIKAWQKHTSSYPKKVLYYRDGVSIGQFGQIKALELPEIRKAYEAVVKRPLEKLTAICAVKRHHTRLYPSHQSNATKNGNCKPGTLVDSGITSPYFSDFYLQSHNGLQGTVKPTHYYQLENEIGYTDIQVQKLTHGLCYTYVRATLGVSYAPPIYYADRLCERGRCYLRKFFVPDHSSQFYHKYEEAKKRIEKTTEVDTEKVLRARLGSKYSTKRGEKTDPQLVEEKEGKKRANMTLEEVYFQEARKYLEETRVDGPGPWKPALDDVMFWM</sequence>
<protein>
    <submittedName>
        <fullName evidence="3">Piwi-domain-containing protein</fullName>
    </submittedName>
</protein>
<dbReference type="InterPro" id="IPR014811">
    <property type="entry name" value="ArgoL1"/>
</dbReference>
<dbReference type="InterPro" id="IPR003165">
    <property type="entry name" value="Piwi"/>
</dbReference>
<accession>A0A6G1KC55</accession>
<dbReference type="InterPro" id="IPR036397">
    <property type="entry name" value="RNaseH_sf"/>
</dbReference>
<dbReference type="InterPro" id="IPR012337">
    <property type="entry name" value="RNaseH-like_sf"/>
</dbReference>
<keyword evidence="4" id="KW-1185">Reference proteome</keyword>
<dbReference type="Proteomes" id="UP000799428">
    <property type="component" value="Unassembled WGS sequence"/>
</dbReference>
<feature type="domain" description="Piwi" evidence="2">
    <location>
        <begin position="794"/>
        <end position="1109"/>
    </location>
</feature>
<proteinExistence type="predicted"/>
<dbReference type="InterPro" id="IPR036085">
    <property type="entry name" value="PAZ_dom_sf"/>
</dbReference>
<reference evidence="3" key="1">
    <citation type="journal article" date="2020" name="Stud. Mycol.">
        <title>101 Dothideomycetes genomes: a test case for predicting lifestyles and emergence of pathogens.</title>
        <authorList>
            <person name="Haridas S."/>
            <person name="Albert R."/>
            <person name="Binder M."/>
            <person name="Bloem J."/>
            <person name="Labutti K."/>
            <person name="Salamov A."/>
            <person name="Andreopoulos B."/>
            <person name="Baker S."/>
            <person name="Barry K."/>
            <person name="Bills G."/>
            <person name="Bluhm B."/>
            <person name="Cannon C."/>
            <person name="Castanera R."/>
            <person name="Culley D."/>
            <person name="Daum C."/>
            <person name="Ezra D."/>
            <person name="Gonzalez J."/>
            <person name="Henrissat B."/>
            <person name="Kuo A."/>
            <person name="Liang C."/>
            <person name="Lipzen A."/>
            <person name="Lutzoni F."/>
            <person name="Magnuson J."/>
            <person name="Mondo S."/>
            <person name="Nolan M."/>
            <person name="Ohm R."/>
            <person name="Pangilinan J."/>
            <person name="Park H.-J."/>
            <person name="Ramirez L."/>
            <person name="Alfaro M."/>
            <person name="Sun H."/>
            <person name="Tritt A."/>
            <person name="Yoshinaga Y."/>
            <person name="Zwiers L.-H."/>
            <person name="Turgeon B."/>
            <person name="Goodwin S."/>
            <person name="Spatafora J."/>
            <person name="Crous P."/>
            <person name="Grigoriev I."/>
        </authorList>
    </citation>
    <scope>NUCLEOTIDE SEQUENCE</scope>
    <source>
        <strain evidence="3">CBS 279.74</strain>
    </source>
</reference>
<dbReference type="PANTHER" id="PTHR22891">
    <property type="entry name" value="EUKARYOTIC TRANSLATION INITIATION FACTOR 2C"/>
    <property type="match status" value="1"/>
</dbReference>
<evidence type="ECO:0000313" key="3">
    <source>
        <dbReference type="EMBL" id="KAF2710115.1"/>
    </source>
</evidence>
<dbReference type="Gene3D" id="3.40.50.2300">
    <property type="match status" value="1"/>
</dbReference>
<dbReference type="EMBL" id="MU005769">
    <property type="protein sequence ID" value="KAF2710115.1"/>
    <property type="molecule type" value="Genomic_DNA"/>
</dbReference>
<gene>
    <name evidence="3" type="ORF">K504DRAFT_404988</name>
</gene>
<evidence type="ECO:0000259" key="2">
    <source>
        <dbReference type="PROSITE" id="PS50822"/>
    </source>
</evidence>
<dbReference type="PROSITE" id="PS50822">
    <property type="entry name" value="PIWI"/>
    <property type="match status" value="1"/>
</dbReference>
<dbReference type="Pfam" id="PF08699">
    <property type="entry name" value="ArgoL1"/>
    <property type="match status" value="1"/>
</dbReference>
<dbReference type="Gene3D" id="3.30.420.10">
    <property type="entry name" value="Ribonuclease H-like superfamily/Ribonuclease H"/>
    <property type="match status" value="1"/>
</dbReference>
<dbReference type="Pfam" id="PF02171">
    <property type="entry name" value="Piwi"/>
    <property type="match status" value="1"/>
</dbReference>
<dbReference type="SMART" id="SM00950">
    <property type="entry name" value="Piwi"/>
    <property type="match status" value="1"/>
</dbReference>
<dbReference type="GO" id="GO:0003676">
    <property type="term" value="F:nucleic acid binding"/>
    <property type="evidence" value="ECO:0007669"/>
    <property type="project" value="InterPro"/>
</dbReference>
<dbReference type="AlphaFoldDB" id="A0A6G1KC55"/>
<evidence type="ECO:0000256" key="1">
    <source>
        <dbReference type="SAM" id="MobiDB-lite"/>
    </source>
</evidence>
<dbReference type="SUPFAM" id="SSF101690">
    <property type="entry name" value="PAZ domain"/>
    <property type="match status" value="1"/>
</dbReference>
<feature type="region of interest" description="Disordered" evidence="1">
    <location>
        <begin position="678"/>
        <end position="709"/>
    </location>
</feature>
<organism evidence="3 4">
    <name type="scientific">Pleomassaria siparia CBS 279.74</name>
    <dbReference type="NCBI Taxonomy" id="1314801"/>
    <lineage>
        <taxon>Eukaryota</taxon>
        <taxon>Fungi</taxon>
        <taxon>Dikarya</taxon>
        <taxon>Ascomycota</taxon>
        <taxon>Pezizomycotina</taxon>
        <taxon>Dothideomycetes</taxon>
        <taxon>Pleosporomycetidae</taxon>
        <taxon>Pleosporales</taxon>
        <taxon>Pleomassariaceae</taxon>
        <taxon>Pleomassaria</taxon>
    </lineage>
</organism>
<dbReference type="SMART" id="SM01163">
    <property type="entry name" value="DUF1785"/>
    <property type="match status" value="1"/>
</dbReference>
<dbReference type="OrthoDB" id="10252740at2759"/>
<name>A0A6G1KC55_9PLEO</name>